<organism evidence="9 10">
    <name type="scientific">Papaver atlanticum</name>
    <dbReference type="NCBI Taxonomy" id="357466"/>
    <lineage>
        <taxon>Eukaryota</taxon>
        <taxon>Viridiplantae</taxon>
        <taxon>Streptophyta</taxon>
        <taxon>Embryophyta</taxon>
        <taxon>Tracheophyta</taxon>
        <taxon>Spermatophyta</taxon>
        <taxon>Magnoliopsida</taxon>
        <taxon>Ranunculales</taxon>
        <taxon>Papaveraceae</taxon>
        <taxon>Papaveroideae</taxon>
        <taxon>Papaver</taxon>
    </lineage>
</organism>
<evidence type="ECO:0000256" key="2">
    <source>
        <dbReference type="ARBA" id="ARBA00022801"/>
    </source>
</evidence>
<dbReference type="NCBIfam" id="TIGR02250">
    <property type="entry name" value="FCP1_euk"/>
    <property type="match status" value="1"/>
</dbReference>
<evidence type="ECO:0000259" key="7">
    <source>
        <dbReference type="PROSITE" id="PS50172"/>
    </source>
</evidence>
<dbReference type="CDD" id="cd07521">
    <property type="entry name" value="HAD_FCP1-like"/>
    <property type="match status" value="1"/>
</dbReference>
<dbReference type="InterPro" id="IPR036420">
    <property type="entry name" value="BRCT_dom_sf"/>
</dbReference>
<dbReference type="InterPro" id="IPR039189">
    <property type="entry name" value="Fcp1"/>
</dbReference>
<dbReference type="PANTHER" id="PTHR23081:SF36">
    <property type="entry name" value="RNA POLYMERASE II SUBUNIT A C-TERMINAL DOMAIN PHOSPHATASE"/>
    <property type="match status" value="1"/>
</dbReference>
<dbReference type="InterPro" id="IPR001357">
    <property type="entry name" value="BRCT_dom"/>
</dbReference>
<reference evidence="9" key="1">
    <citation type="submission" date="2022-04" db="EMBL/GenBank/DDBJ databases">
        <title>A functionally conserved STORR gene fusion in Papaver species that diverged 16.8 million years ago.</title>
        <authorList>
            <person name="Catania T."/>
        </authorList>
    </citation>
    <scope>NUCLEOTIDE SEQUENCE</scope>
    <source>
        <strain evidence="9">S-188037</strain>
    </source>
</reference>
<evidence type="ECO:0000259" key="8">
    <source>
        <dbReference type="PROSITE" id="PS50969"/>
    </source>
</evidence>
<dbReference type="AlphaFoldDB" id="A0AAD4XUT9"/>
<feature type="domain" description="BRCT" evidence="7">
    <location>
        <begin position="248"/>
        <end position="326"/>
    </location>
</feature>
<dbReference type="InterPro" id="IPR011947">
    <property type="entry name" value="FCP1_euk"/>
</dbReference>
<dbReference type="InterPro" id="IPR004274">
    <property type="entry name" value="FCP1_dom"/>
</dbReference>
<comment type="function">
    <text evidence="6">This promotes the activity of RNA polymerase II.</text>
</comment>
<dbReference type="GO" id="GO:0008420">
    <property type="term" value="F:RNA polymerase II CTD heptapeptide repeat phosphatase activity"/>
    <property type="evidence" value="ECO:0007669"/>
    <property type="project" value="UniProtKB-UniRule"/>
</dbReference>
<comment type="caution">
    <text evidence="9">The sequence shown here is derived from an EMBL/GenBank/DDBJ whole genome shotgun (WGS) entry which is preliminary data.</text>
</comment>
<keyword evidence="2 6" id="KW-0378">Hydrolase</keyword>
<comment type="catalytic activity">
    <reaction evidence="4 6">
        <text>O-phospho-L-seryl-[protein] + H2O = L-seryl-[protein] + phosphate</text>
        <dbReference type="Rhea" id="RHEA:20629"/>
        <dbReference type="Rhea" id="RHEA-COMP:9863"/>
        <dbReference type="Rhea" id="RHEA-COMP:11604"/>
        <dbReference type="ChEBI" id="CHEBI:15377"/>
        <dbReference type="ChEBI" id="CHEBI:29999"/>
        <dbReference type="ChEBI" id="CHEBI:43474"/>
        <dbReference type="ChEBI" id="CHEBI:83421"/>
        <dbReference type="EC" id="3.1.3.16"/>
    </reaction>
</comment>
<dbReference type="GO" id="GO:0005634">
    <property type="term" value="C:nucleus"/>
    <property type="evidence" value="ECO:0007669"/>
    <property type="project" value="UniProtKB-SubCell"/>
</dbReference>
<dbReference type="EC" id="3.1.3.16" evidence="6"/>
<evidence type="ECO:0000256" key="1">
    <source>
        <dbReference type="ARBA" id="ARBA00004123"/>
    </source>
</evidence>
<protein>
    <recommendedName>
        <fullName evidence="6">RNA polymerase II C-terminal domain phosphatase-like</fullName>
        <ecNumber evidence="6">3.1.3.16</ecNumber>
    </recommendedName>
</protein>
<dbReference type="InterPro" id="IPR036412">
    <property type="entry name" value="HAD-like_sf"/>
</dbReference>
<evidence type="ECO:0000256" key="3">
    <source>
        <dbReference type="ARBA" id="ARBA00023242"/>
    </source>
</evidence>
<keyword evidence="10" id="KW-1185">Reference proteome</keyword>
<accession>A0AAD4XUT9</accession>
<evidence type="ECO:0000256" key="6">
    <source>
        <dbReference type="RuleBase" id="RU366066"/>
    </source>
</evidence>
<dbReference type="Pfam" id="PF03031">
    <property type="entry name" value="NIF"/>
    <property type="match status" value="1"/>
</dbReference>
<evidence type="ECO:0000313" key="9">
    <source>
        <dbReference type="EMBL" id="KAI3951118.1"/>
    </source>
</evidence>
<feature type="domain" description="FCP1 homology" evidence="8">
    <location>
        <begin position="57"/>
        <end position="231"/>
    </location>
</feature>
<dbReference type="InterPro" id="IPR023214">
    <property type="entry name" value="HAD_sf"/>
</dbReference>
<keyword evidence="3 6" id="KW-0539">Nucleus</keyword>
<dbReference type="PROSITE" id="PS50969">
    <property type="entry name" value="FCP1"/>
    <property type="match status" value="1"/>
</dbReference>
<dbReference type="Gene3D" id="3.40.50.1000">
    <property type="entry name" value="HAD superfamily/HAD-like"/>
    <property type="match status" value="1"/>
</dbReference>
<evidence type="ECO:0000256" key="4">
    <source>
        <dbReference type="ARBA" id="ARBA00047761"/>
    </source>
</evidence>
<evidence type="ECO:0000313" key="10">
    <source>
        <dbReference type="Proteomes" id="UP001202328"/>
    </source>
</evidence>
<dbReference type="PANTHER" id="PTHR23081">
    <property type="entry name" value="RNA POLYMERASE II CTD PHOSPHATASE"/>
    <property type="match status" value="1"/>
</dbReference>
<dbReference type="EMBL" id="JAJJMB010002559">
    <property type="protein sequence ID" value="KAI3951118.1"/>
    <property type="molecule type" value="Genomic_DNA"/>
</dbReference>
<evidence type="ECO:0000256" key="5">
    <source>
        <dbReference type="ARBA" id="ARBA00048336"/>
    </source>
</evidence>
<dbReference type="Proteomes" id="UP001202328">
    <property type="component" value="Unassembled WGS sequence"/>
</dbReference>
<name>A0AAD4XUT9_9MAGN</name>
<comment type="catalytic activity">
    <reaction evidence="5 6">
        <text>O-phospho-L-threonyl-[protein] + H2O = L-threonyl-[protein] + phosphate</text>
        <dbReference type="Rhea" id="RHEA:47004"/>
        <dbReference type="Rhea" id="RHEA-COMP:11060"/>
        <dbReference type="Rhea" id="RHEA-COMP:11605"/>
        <dbReference type="ChEBI" id="CHEBI:15377"/>
        <dbReference type="ChEBI" id="CHEBI:30013"/>
        <dbReference type="ChEBI" id="CHEBI:43474"/>
        <dbReference type="ChEBI" id="CHEBI:61977"/>
        <dbReference type="EC" id="3.1.3.16"/>
    </reaction>
</comment>
<dbReference type="Gene3D" id="3.40.50.10190">
    <property type="entry name" value="BRCT domain"/>
    <property type="match status" value="1"/>
</dbReference>
<proteinExistence type="predicted"/>
<dbReference type="PROSITE" id="PS50172">
    <property type="entry name" value="BRCT"/>
    <property type="match status" value="1"/>
</dbReference>
<sequence>MGIRERQKGAESAFVESGIIQRLLQFPHPVEYIDKSLKDRNLEYNLLHGRDMKSELLRNKKLCLVLDLDHTLLHSVSIRSVPSNEQEYLDGKARVISSMHDKQNLYRLIGRYIKLRPFIRTFLKQASSMFELYVYTMAPYGYAIDMARLLNPENVFFNYSKVLSRDECTKMGQKSLDVVLGGDDCNAIVIDDTESVWRKHNENLILMDQYNYFTSGHKLKMDDEISYEFSTTDENFKAGDVREVLQATRKEVLEGCNLLFIYSSALETGNTVTDNQKLLEMAQKLGATCCTDLDACVTHIISTDIGTGVYHWAMKYHNFFVHPRWIVTSNFLWELVTLGGL</sequence>
<comment type="subcellular location">
    <subcellularLocation>
        <location evidence="1 6">Nucleus</location>
    </subcellularLocation>
</comment>
<dbReference type="SUPFAM" id="SSF52113">
    <property type="entry name" value="BRCT domain"/>
    <property type="match status" value="1"/>
</dbReference>
<dbReference type="SUPFAM" id="SSF56784">
    <property type="entry name" value="HAD-like"/>
    <property type="match status" value="1"/>
</dbReference>
<dbReference type="SMART" id="SM00577">
    <property type="entry name" value="CPDc"/>
    <property type="match status" value="1"/>
</dbReference>
<gene>
    <name evidence="9" type="ORF">MKW98_028522</name>
</gene>